<comment type="pathway">
    <text evidence="2 6">Cofactor biosynthesis; tetrahydrofolate biosynthesis; 2-amino-4-hydroxy-6-hydroxymethyl-7,8-dihydropteridine diphosphate from 7,8-dihydroneopterin triphosphate: step 3/4.</text>
</comment>
<dbReference type="Pfam" id="PF02152">
    <property type="entry name" value="FolB"/>
    <property type="match status" value="1"/>
</dbReference>
<dbReference type="EMBL" id="JJMM01000020">
    <property type="protein sequence ID" value="KDR94419.1"/>
    <property type="molecule type" value="Genomic_DNA"/>
</dbReference>
<comment type="similarity">
    <text evidence="3 6">Belongs to the DHNA family.</text>
</comment>
<reference evidence="8 9" key="1">
    <citation type="submission" date="2014-03" db="EMBL/GenBank/DDBJ databases">
        <title>Genome sequence of Clostridium litorale W6, DSM 5388.</title>
        <authorList>
            <person name="Poehlein A."/>
            <person name="Jagirdar A."/>
            <person name="Khonsari B."/>
            <person name="Chibani C.M."/>
            <person name="Gutierrez Gutierrez D.A."/>
            <person name="Davydova E."/>
            <person name="Alghaithi H.S."/>
            <person name="Nair K.P."/>
            <person name="Dhamotharan K."/>
            <person name="Chandran L."/>
            <person name="G W."/>
            <person name="Daniel R."/>
        </authorList>
    </citation>
    <scope>NUCLEOTIDE SEQUENCE [LARGE SCALE GENOMIC DNA]</scope>
    <source>
        <strain evidence="8 9">W6</strain>
    </source>
</reference>
<accession>A0A069RBG8</accession>
<dbReference type="InterPro" id="IPR006157">
    <property type="entry name" value="FolB_dom"/>
</dbReference>
<dbReference type="eggNOG" id="COG1539">
    <property type="taxonomic scope" value="Bacteria"/>
</dbReference>
<dbReference type="EC" id="4.1.2.25" evidence="6"/>
<evidence type="ECO:0000256" key="6">
    <source>
        <dbReference type="RuleBase" id="RU362079"/>
    </source>
</evidence>
<keyword evidence="9" id="KW-1185">Reference proteome</keyword>
<evidence type="ECO:0000256" key="2">
    <source>
        <dbReference type="ARBA" id="ARBA00005013"/>
    </source>
</evidence>
<dbReference type="PANTHER" id="PTHR42844:SF1">
    <property type="entry name" value="DIHYDRONEOPTERIN ALDOLASE 1-RELATED"/>
    <property type="match status" value="1"/>
</dbReference>
<organism evidence="8 9">
    <name type="scientific">Peptoclostridium litorale DSM 5388</name>
    <dbReference type="NCBI Taxonomy" id="1121324"/>
    <lineage>
        <taxon>Bacteria</taxon>
        <taxon>Bacillati</taxon>
        <taxon>Bacillota</taxon>
        <taxon>Clostridia</taxon>
        <taxon>Peptostreptococcales</taxon>
        <taxon>Peptoclostridiaceae</taxon>
        <taxon>Peptoclostridium</taxon>
    </lineage>
</organism>
<gene>
    <name evidence="8" type="primary">folB</name>
    <name evidence="8" type="ORF">CLIT_20c00640</name>
</gene>
<dbReference type="SUPFAM" id="SSF55620">
    <property type="entry name" value="Tetrahydrobiopterin biosynthesis enzymes-like"/>
    <property type="match status" value="1"/>
</dbReference>
<protein>
    <recommendedName>
        <fullName evidence="6">7,8-dihydroneopterin aldolase</fullName>
        <ecNumber evidence="6">4.1.2.25</ecNumber>
    </recommendedName>
</protein>
<dbReference type="CDD" id="cd00534">
    <property type="entry name" value="DHNA_DHNTPE"/>
    <property type="match status" value="1"/>
</dbReference>
<keyword evidence="5 6" id="KW-0456">Lyase</keyword>
<dbReference type="Gene3D" id="3.30.1130.10">
    <property type="match status" value="1"/>
</dbReference>
<dbReference type="InterPro" id="IPR006156">
    <property type="entry name" value="Dihydroneopterin_aldolase"/>
</dbReference>
<dbReference type="PANTHER" id="PTHR42844">
    <property type="entry name" value="DIHYDRONEOPTERIN ALDOLASE 1-RELATED"/>
    <property type="match status" value="1"/>
</dbReference>
<dbReference type="SMART" id="SM00905">
    <property type="entry name" value="FolB"/>
    <property type="match status" value="1"/>
</dbReference>
<evidence type="ECO:0000259" key="7">
    <source>
        <dbReference type="SMART" id="SM00905"/>
    </source>
</evidence>
<comment type="catalytic activity">
    <reaction evidence="1 6">
        <text>7,8-dihydroneopterin = 6-hydroxymethyl-7,8-dihydropterin + glycolaldehyde</text>
        <dbReference type="Rhea" id="RHEA:10540"/>
        <dbReference type="ChEBI" id="CHEBI:17001"/>
        <dbReference type="ChEBI" id="CHEBI:17071"/>
        <dbReference type="ChEBI" id="CHEBI:44841"/>
        <dbReference type="EC" id="4.1.2.25"/>
    </reaction>
</comment>
<evidence type="ECO:0000256" key="4">
    <source>
        <dbReference type="ARBA" id="ARBA00022909"/>
    </source>
</evidence>
<comment type="function">
    <text evidence="6">Catalyzes the conversion of 7,8-dihydroneopterin to 6-hydroxymethyl-7,8-dihydropterin.</text>
</comment>
<dbReference type="OrthoDB" id="9808041at2"/>
<evidence type="ECO:0000256" key="3">
    <source>
        <dbReference type="ARBA" id="ARBA00005708"/>
    </source>
</evidence>
<sequence length="121" mass="13807">MDEILLKGMTFYGYHGALEEENRLGQRFIIDAKLGLSLQKAGETDQLEHTVSYADVFENIRNICEGERYSLIEALAHRIAQCILDNFNIVQKVQISVKKPQAPISGMFDYMQVSVRRVRNG</sequence>
<dbReference type="InterPro" id="IPR043133">
    <property type="entry name" value="GTP-CH-I_C/QueF"/>
</dbReference>
<dbReference type="AlphaFoldDB" id="A0A069RBG8"/>
<feature type="domain" description="Dihydroneopterin aldolase/epimerase" evidence="7">
    <location>
        <begin position="4"/>
        <end position="117"/>
    </location>
</feature>
<evidence type="ECO:0000313" key="8">
    <source>
        <dbReference type="EMBL" id="KDR94419.1"/>
    </source>
</evidence>
<name>A0A069RBG8_PEPLI</name>
<dbReference type="GO" id="GO:0046654">
    <property type="term" value="P:tetrahydrofolate biosynthetic process"/>
    <property type="evidence" value="ECO:0007669"/>
    <property type="project" value="UniProtKB-UniRule"/>
</dbReference>
<evidence type="ECO:0000256" key="5">
    <source>
        <dbReference type="ARBA" id="ARBA00023239"/>
    </source>
</evidence>
<dbReference type="UniPathway" id="UPA00077">
    <property type="reaction ID" value="UER00154"/>
</dbReference>
<proteinExistence type="inferred from homology"/>
<dbReference type="GO" id="GO:0005737">
    <property type="term" value="C:cytoplasm"/>
    <property type="evidence" value="ECO:0007669"/>
    <property type="project" value="TreeGrafter"/>
</dbReference>
<dbReference type="NCBIfam" id="TIGR00526">
    <property type="entry name" value="folB_dom"/>
    <property type="match status" value="1"/>
</dbReference>
<dbReference type="GO" id="GO:0004150">
    <property type="term" value="F:dihydroneopterin aldolase activity"/>
    <property type="evidence" value="ECO:0007669"/>
    <property type="project" value="UniProtKB-UniRule"/>
</dbReference>
<dbReference type="NCBIfam" id="TIGR00525">
    <property type="entry name" value="folB"/>
    <property type="match status" value="1"/>
</dbReference>
<dbReference type="RefSeq" id="WP_038267066.1">
    <property type="nucleotide sequence ID" value="NZ_JJMM01000020.1"/>
</dbReference>
<evidence type="ECO:0000313" key="9">
    <source>
        <dbReference type="Proteomes" id="UP000027946"/>
    </source>
</evidence>
<dbReference type="STRING" id="1121324.CLIT_20c00640"/>
<dbReference type="GO" id="GO:0046656">
    <property type="term" value="P:folic acid biosynthetic process"/>
    <property type="evidence" value="ECO:0007669"/>
    <property type="project" value="UniProtKB-UniRule"/>
</dbReference>
<comment type="caution">
    <text evidence="8">The sequence shown here is derived from an EMBL/GenBank/DDBJ whole genome shotgun (WGS) entry which is preliminary data.</text>
</comment>
<evidence type="ECO:0000256" key="1">
    <source>
        <dbReference type="ARBA" id="ARBA00001353"/>
    </source>
</evidence>
<dbReference type="Proteomes" id="UP000027946">
    <property type="component" value="Unassembled WGS sequence"/>
</dbReference>
<dbReference type="FunFam" id="3.30.1130.10:FF:000003">
    <property type="entry name" value="7,8-dihydroneopterin aldolase"/>
    <property type="match status" value="1"/>
</dbReference>
<keyword evidence="4 6" id="KW-0289">Folate biosynthesis</keyword>